<organism evidence="1 2">
    <name type="scientific">Acorus calamus</name>
    <name type="common">Sweet flag</name>
    <dbReference type="NCBI Taxonomy" id="4465"/>
    <lineage>
        <taxon>Eukaryota</taxon>
        <taxon>Viridiplantae</taxon>
        <taxon>Streptophyta</taxon>
        <taxon>Embryophyta</taxon>
        <taxon>Tracheophyta</taxon>
        <taxon>Spermatophyta</taxon>
        <taxon>Magnoliopsida</taxon>
        <taxon>Liliopsida</taxon>
        <taxon>Acoraceae</taxon>
        <taxon>Acorus</taxon>
    </lineage>
</organism>
<dbReference type="GO" id="GO:0008168">
    <property type="term" value="F:methyltransferase activity"/>
    <property type="evidence" value="ECO:0007669"/>
    <property type="project" value="UniProtKB-KW"/>
</dbReference>
<name>A0AAV9F308_ACOCL</name>
<sequence length="54" mass="6353">MEVPQGPRVLVRHHRPRRSRRAQVIRGKVEEVELSEKANILISEPMGKEKTYNF</sequence>
<gene>
    <name evidence="1" type="primary">CARM1</name>
    <name evidence="1" type="ORF">QJS10_CPB04g00826</name>
</gene>
<proteinExistence type="predicted"/>
<reference evidence="1" key="2">
    <citation type="submission" date="2023-06" db="EMBL/GenBank/DDBJ databases">
        <authorList>
            <person name="Ma L."/>
            <person name="Liu K.-W."/>
            <person name="Li Z."/>
            <person name="Hsiao Y.-Y."/>
            <person name="Qi Y."/>
            <person name="Fu T."/>
            <person name="Tang G."/>
            <person name="Zhang D."/>
            <person name="Sun W.-H."/>
            <person name="Liu D.-K."/>
            <person name="Li Y."/>
            <person name="Chen G.-Z."/>
            <person name="Liu X.-D."/>
            <person name="Liao X.-Y."/>
            <person name="Jiang Y.-T."/>
            <person name="Yu X."/>
            <person name="Hao Y."/>
            <person name="Huang J."/>
            <person name="Zhao X.-W."/>
            <person name="Ke S."/>
            <person name="Chen Y.-Y."/>
            <person name="Wu W.-L."/>
            <person name="Hsu J.-L."/>
            <person name="Lin Y.-F."/>
            <person name="Huang M.-D."/>
            <person name="Li C.-Y."/>
            <person name="Huang L."/>
            <person name="Wang Z.-W."/>
            <person name="Zhao X."/>
            <person name="Zhong W.-Y."/>
            <person name="Peng D.-H."/>
            <person name="Ahmad S."/>
            <person name="Lan S."/>
            <person name="Zhang J.-S."/>
            <person name="Tsai W.-C."/>
            <person name="Van De Peer Y."/>
            <person name="Liu Z.-J."/>
        </authorList>
    </citation>
    <scope>NUCLEOTIDE SEQUENCE</scope>
    <source>
        <strain evidence="1">CP</strain>
        <tissue evidence="1">Leaves</tissue>
    </source>
</reference>
<accession>A0AAV9F308</accession>
<keyword evidence="2" id="KW-1185">Reference proteome</keyword>
<keyword evidence="1" id="KW-0489">Methyltransferase</keyword>
<dbReference type="Proteomes" id="UP001180020">
    <property type="component" value="Unassembled WGS sequence"/>
</dbReference>
<reference evidence="1" key="1">
    <citation type="journal article" date="2023" name="Nat. Commun.">
        <title>Diploid and tetraploid genomes of Acorus and the evolution of monocots.</title>
        <authorList>
            <person name="Ma L."/>
            <person name="Liu K.W."/>
            <person name="Li Z."/>
            <person name="Hsiao Y.Y."/>
            <person name="Qi Y."/>
            <person name="Fu T."/>
            <person name="Tang G.D."/>
            <person name="Zhang D."/>
            <person name="Sun W.H."/>
            <person name="Liu D.K."/>
            <person name="Li Y."/>
            <person name="Chen G.Z."/>
            <person name="Liu X.D."/>
            <person name="Liao X.Y."/>
            <person name="Jiang Y.T."/>
            <person name="Yu X."/>
            <person name="Hao Y."/>
            <person name="Huang J."/>
            <person name="Zhao X.W."/>
            <person name="Ke S."/>
            <person name="Chen Y.Y."/>
            <person name="Wu W.L."/>
            <person name="Hsu J.L."/>
            <person name="Lin Y.F."/>
            <person name="Huang M.D."/>
            <person name="Li C.Y."/>
            <person name="Huang L."/>
            <person name="Wang Z.W."/>
            <person name="Zhao X."/>
            <person name="Zhong W.Y."/>
            <person name="Peng D.H."/>
            <person name="Ahmad S."/>
            <person name="Lan S."/>
            <person name="Zhang J.S."/>
            <person name="Tsai W.C."/>
            <person name="Van de Peer Y."/>
            <person name="Liu Z.J."/>
        </authorList>
    </citation>
    <scope>NUCLEOTIDE SEQUENCE</scope>
    <source>
        <strain evidence="1">CP</strain>
    </source>
</reference>
<evidence type="ECO:0000313" key="2">
    <source>
        <dbReference type="Proteomes" id="UP001180020"/>
    </source>
</evidence>
<keyword evidence="1" id="KW-0808">Transferase</keyword>
<dbReference type="EMBL" id="JAUJYO010000004">
    <property type="protein sequence ID" value="KAK1319999.1"/>
    <property type="molecule type" value="Genomic_DNA"/>
</dbReference>
<dbReference type="AlphaFoldDB" id="A0AAV9F308"/>
<evidence type="ECO:0000313" key="1">
    <source>
        <dbReference type="EMBL" id="KAK1319999.1"/>
    </source>
</evidence>
<protein>
    <submittedName>
        <fullName evidence="1">Histone-arginine methyltransferase CARM1</fullName>
    </submittedName>
</protein>
<dbReference type="GO" id="GO:0032259">
    <property type="term" value="P:methylation"/>
    <property type="evidence" value="ECO:0007669"/>
    <property type="project" value="UniProtKB-KW"/>
</dbReference>
<comment type="caution">
    <text evidence="1">The sequence shown here is derived from an EMBL/GenBank/DDBJ whole genome shotgun (WGS) entry which is preliminary data.</text>
</comment>